<evidence type="ECO:0000256" key="1">
    <source>
        <dbReference type="SAM" id="Phobius"/>
    </source>
</evidence>
<dbReference type="AlphaFoldDB" id="A0A1G2Q306"/>
<name>A0A1G2Q306_9BACT</name>
<reference evidence="2 3" key="1">
    <citation type="journal article" date="2016" name="Nat. Commun.">
        <title>Thousands of microbial genomes shed light on interconnected biogeochemical processes in an aquifer system.</title>
        <authorList>
            <person name="Anantharaman K."/>
            <person name="Brown C.T."/>
            <person name="Hug L.A."/>
            <person name="Sharon I."/>
            <person name="Castelle C.J."/>
            <person name="Probst A.J."/>
            <person name="Thomas B.C."/>
            <person name="Singh A."/>
            <person name="Wilkins M.J."/>
            <person name="Karaoz U."/>
            <person name="Brodie E.L."/>
            <person name="Williams K.H."/>
            <person name="Hubbard S.S."/>
            <person name="Banfield J.F."/>
        </authorList>
    </citation>
    <scope>NUCLEOTIDE SEQUENCE [LARGE SCALE GENOMIC DNA]</scope>
</reference>
<keyword evidence="1" id="KW-1133">Transmembrane helix</keyword>
<evidence type="ECO:0000313" key="3">
    <source>
        <dbReference type="Proteomes" id="UP000178936"/>
    </source>
</evidence>
<dbReference type="EMBL" id="MHTB01000054">
    <property type="protein sequence ID" value="OHA54231.1"/>
    <property type="molecule type" value="Genomic_DNA"/>
</dbReference>
<dbReference type="Proteomes" id="UP000178936">
    <property type="component" value="Unassembled WGS sequence"/>
</dbReference>
<protein>
    <submittedName>
        <fullName evidence="2">Uncharacterized protein</fullName>
    </submittedName>
</protein>
<proteinExistence type="predicted"/>
<keyword evidence="1" id="KW-0472">Membrane</keyword>
<sequence>MTTLWTRIFLLGSVLGVTISLILVSLTVWLEGSARPLVTMPNIREEYVAKLVPIQQSLNSVVERQLTAADQAELSNLRLQLLNLTVPAEAKEFHLTLVLKLNQLEDLLVQTPAKSASSLAKLQTELRTLLAEHQW</sequence>
<feature type="transmembrane region" description="Helical" evidence="1">
    <location>
        <begin position="6"/>
        <end position="30"/>
    </location>
</feature>
<evidence type="ECO:0000313" key="2">
    <source>
        <dbReference type="EMBL" id="OHA54231.1"/>
    </source>
</evidence>
<gene>
    <name evidence="2" type="ORF">A2226_00765</name>
</gene>
<comment type="caution">
    <text evidence="2">The sequence shown here is derived from an EMBL/GenBank/DDBJ whole genome shotgun (WGS) entry which is preliminary data.</text>
</comment>
<keyword evidence="1" id="KW-0812">Transmembrane</keyword>
<accession>A0A1G2Q306</accession>
<organism evidence="2 3">
    <name type="scientific">Candidatus Veblenbacteria bacterium RIFOXYA2_FULL_43_9</name>
    <dbReference type="NCBI Taxonomy" id="1802425"/>
    <lineage>
        <taxon>Bacteria</taxon>
        <taxon>Candidatus Vebleniibacteriota</taxon>
    </lineage>
</organism>